<dbReference type="AlphaFoldDB" id="A0A5P1F4X5"/>
<gene>
    <name evidence="1" type="ORF">A4U43_C04F23300</name>
</gene>
<proteinExistence type="predicted"/>
<organism evidence="1 2">
    <name type="scientific">Asparagus officinalis</name>
    <name type="common">Garden asparagus</name>
    <dbReference type="NCBI Taxonomy" id="4686"/>
    <lineage>
        <taxon>Eukaryota</taxon>
        <taxon>Viridiplantae</taxon>
        <taxon>Streptophyta</taxon>
        <taxon>Embryophyta</taxon>
        <taxon>Tracheophyta</taxon>
        <taxon>Spermatophyta</taxon>
        <taxon>Magnoliopsida</taxon>
        <taxon>Liliopsida</taxon>
        <taxon>Asparagales</taxon>
        <taxon>Asparagaceae</taxon>
        <taxon>Asparagoideae</taxon>
        <taxon>Asparagus</taxon>
    </lineage>
</organism>
<dbReference type="Gramene" id="ONK72793">
    <property type="protein sequence ID" value="ONK72793"/>
    <property type="gene ID" value="A4U43_C04F23300"/>
</dbReference>
<dbReference type="Proteomes" id="UP000243459">
    <property type="component" value="Chromosome 4"/>
</dbReference>
<reference evidence="2" key="1">
    <citation type="journal article" date="2017" name="Nat. Commun.">
        <title>The asparagus genome sheds light on the origin and evolution of a young Y chromosome.</title>
        <authorList>
            <person name="Harkess A."/>
            <person name="Zhou J."/>
            <person name="Xu C."/>
            <person name="Bowers J.E."/>
            <person name="Van der Hulst R."/>
            <person name="Ayyampalayam S."/>
            <person name="Mercati F."/>
            <person name="Riccardi P."/>
            <person name="McKain M.R."/>
            <person name="Kakrana A."/>
            <person name="Tang H."/>
            <person name="Ray J."/>
            <person name="Groenendijk J."/>
            <person name="Arikit S."/>
            <person name="Mathioni S.M."/>
            <person name="Nakano M."/>
            <person name="Shan H."/>
            <person name="Telgmann-Rauber A."/>
            <person name="Kanno A."/>
            <person name="Yue Z."/>
            <person name="Chen H."/>
            <person name="Li W."/>
            <person name="Chen Y."/>
            <person name="Xu X."/>
            <person name="Zhang Y."/>
            <person name="Luo S."/>
            <person name="Chen H."/>
            <person name="Gao J."/>
            <person name="Mao Z."/>
            <person name="Pires J.C."/>
            <person name="Luo M."/>
            <person name="Kudrna D."/>
            <person name="Wing R.A."/>
            <person name="Meyers B.C."/>
            <person name="Yi K."/>
            <person name="Kong H."/>
            <person name="Lavrijsen P."/>
            <person name="Sunseri F."/>
            <person name="Falavigna A."/>
            <person name="Ye Y."/>
            <person name="Leebens-Mack J.H."/>
            <person name="Chen G."/>
        </authorList>
    </citation>
    <scope>NUCLEOTIDE SEQUENCE [LARGE SCALE GENOMIC DNA]</scope>
    <source>
        <strain evidence="2">cv. DH0086</strain>
    </source>
</reference>
<evidence type="ECO:0000313" key="2">
    <source>
        <dbReference type="Proteomes" id="UP000243459"/>
    </source>
</evidence>
<name>A0A5P1F4X5_ASPOF</name>
<keyword evidence="2" id="KW-1185">Reference proteome</keyword>
<protein>
    <submittedName>
        <fullName evidence="1">Uncharacterized protein</fullName>
    </submittedName>
</protein>
<accession>A0A5P1F4X5</accession>
<sequence length="102" mass="11445">MRRTQAFGLDHFDVPMSETLTSQHLVWLREPDQLLVRVEANQKLKSGHGSRIRVKGIARAVKKDLGPTTDVERRGAVKGIARAVKKDLGPTTDVERRSFPSE</sequence>
<evidence type="ECO:0000313" key="1">
    <source>
        <dbReference type="EMBL" id="ONK72793.1"/>
    </source>
</evidence>
<dbReference type="EMBL" id="CM007384">
    <property type="protein sequence ID" value="ONK72793.1"/>
    <property type="molecule type" value="Genomic_DNA"/>
</dbReference>